<dbReference type="EMBL" id="JARQZJ010000001">
    <property type="protein sequence ID" value="KAK9869188.1"/>
    <property type="molecule type" value="Genomic_DNA"/>
</dbReference>
<accession>A0AAW1TL27</accession>
<proteinExistence type="predicted"/>
<name>A0AAW1TL27_9CUCU</name>
<evidence type="ECO:0000313" key="1">
    <source>
        <dbReference type="EMBL" id="KAK9869188.1"/>
    </source>
</evidence>
<dbReference type="Proteomes" id="UP001431783">
    <property type="component" value="Unassembled WGS sequence"/>
</dbReference>
<evidence type="ECO:0000313" key="2">
    <source>
        <dbReference type="Proteomes" id="UP001431783"/>
    </source>
</evidence>
<protein>
    <submittedName>
        <fullName evidence="1">Uncharacterized protein</fullName>
    </submittedName>
</protein>
<gene>
    <name evidence="1" type="ORF">WA026_002936</name>
</gene>
<dbReference type="AlphaFoldDB" id="A0AAW1TL27"/>
<sequence>MCSPIRLQEEQEALTSLINQKKRRVSHRGVKAQHGGIRGEDHDLQKLLILKKDALEDMNNKMREGEVTIAILGERLGRQCEMLNELNEDNETKVINTPSTKNLVTVIARTEEILNRKGSEEETMAELINMKVMLINEISPLE</sequence>
<reference evidence="1 2" key="1">
    <citation type="submission" date="2023-03" db="EMBL/GenBank/DDBJ databases">
        <title>Genome insight into feeding habits of ladybird beetles.</title>
        <authorList>
            <person name="Li H.-S."/>
            <person name="Huang Y.-H."/>
            <person name="Pang H."/>
        </authorList>
    </citation>
    <scope>NUCLEOTIDE SEQUENCE [LARGE SCALE GENOMIC DNA]</scope>
    <source>
        <strain evidence="1">SYSU_2023b</strain>
        <tissue evidence="1">Whole body</tissue>
    </source>
</reference>
<comment type="caution">
    <text evidence="1">The sequence shown here is derived from an EMBL/GenBank/DDBJ whole genome shotgun (WGS) entry which is preliminary data.</text>
</comment>
<organism evidence="1 2">
    <name type="scientific">Henosepilachna vigintioctopunctata</name>
    <dbReference type="NCBI Taxonomy" id="420089"/>
    <lineage>
        <taxon>Eukaryota</taxon>
        <taxon>Metazoa</taxon>
        <taxon>Ecdysozoa</taxon>
        <taxon>Arthropoda</taxon>
        <taxon>Hexapoda</taxon>
        <taxon>Insecta</taxon>
        <taxon>Pterygota</taxon>
        <taxon>Neoptera</taxon>
        <taxon>Endopterygota</taxon>
        <taxon>Coleoptera</taxon>
        <taxon>Polyphaga</taxon>
        <taxon>Cucujiformia</taxon>
        <taxon>Coccinelloidea</taxon>
        <taxon>Coccinellidae</taxon>
        <taxon>Epilachninae</taxon>
        <taxon>Epilachnini</taxon>
        <taxon>Henosepilachna</taxon>
    </lineage>
</organism>
<keyword evidence="2" id="KW-1185">Reference proteome</keyword>